<evidence type="ECO:0000259" key="2">
    <source>
        <dbReference type="SMART" id="SM00867"/>
    </source>
</evidence>
<dbReference type="SUPFAM" id="SSF101874">
    <property type="entry name" value="YceI-like"/>
    <property type="match status" value="1"/>
</dbReference>
<evidence type="ECO:0000313" key="4">
    <source>
        <dbReference type="Proteomes" id="UP000182692"/>
    </source>
</evidence>
<dbReference type="RefSeq" id="WP_017017331.1">
    <property type="nucleotide sequence ID" value="NZ_FOWR01000006.1"/>
</dbReference>
<evidence type="ECO:0000313" key="3">
    <source>
        <dbReference type="EMBL" id="SFO99824.1"/>
    </source>
</evidence>
<dbReference type="InterPro" id="IPR036761">
    <property type="entry name" value="TTHA0802/YceI-like_sf"/>
</dbReference>
<dbReference type="Proteomes" id="UP000182692">
    <property type="component" value="Unassembled WGS sequence"/>
</dbReference>
<keyword evidence="1" id="KW-0732">Signal</keyword>
<evidence type="ECO:0000256" key="1">
    <source>
        <dbReference type="SAM" id="SignalP"/>
    </source>
</evidence>
<feature type="chain" id="PRO_5010364659" evidence="1">
    <location>
        <begin position="22"/>
        <end position="188"/>
    </location>
</feature>
<feature type="domain" description="Lipid/polyisoprenoid-binding YceI-like" evidence="2">
    <location>
        <begin position="24"/>
        <end position="187"/>
    </location>
</feature>
<gene>
    <name evidence="3" type="ORF">SAMN03084138_01034</name>
</gene>
<dbReference type="SMART" id="SM00867">
    <property type="entry name" value="YceI"/>
    <property type="match status" value="1"/>
</dbReference>
<feature type="signal peptide" evidence="1">
    <location>
        <begin position="1"/>
        <end position="21"/>
    </location>
</feature>
<dbReference type="Pfam" id="PF04264">
    <property type="entry name" value="YceI"/>
    <property type="match status" value="1"/>
</dbReference>
<dbReference type="STRING" id="1121869.SAMN03084138_01034"/>
<dbReference type="Gene3D" id="2.40.128.110">
    <property type="entry name" value="Lipid/polyisoprenoid-binding, YceI-like"/>
    <property type="match status" value="1"/>
</dbReference>
<dbReference type="EMBL" id="FOWR01000006">
    <property type="protein sequence ID" value="SFO99824.1"/>
    <property type="molecule type" value="Genomic_DNA"/>
</dbReference>
<organism evidence="3 4">
    <name type="scientific">Enterovibrio norvegicus DSM 15893</name>
    <dbReference type="NCBI Taxonomy" id="1121869"/>
    <lineage>
        <taxon>Bacteria</taxon>
        <taxon>Pseudomonadati</taxon>
        <taxon>Pseudomonadota</taxon>
        <taxon>Gammaproteobacteria</taxon>
        <taxon>Vibrionales</taxon>
        <taxon>Vibrionaceae</taxon>
        <taxon>Enterovibrio</taxon>
    </lineage>
</organism>
<protein>
    <submittedName>
        <fullName evidence="3">Polyisoprenoid-binding protein YceI</fullName>
    </submittedName>
</protein>
<dbReference type="InterPro" id="IPR007372">
    <property type="entry name" value="Lipid/polyisoprenoid-bd_YceI"/>
</dbReference>
<dbReference type="OrthoDB" id="9793816at2"/>
<proteinExistence type="predicted"/>
<reference evidence="3 4" key="1">
    <citation type="submission" date="2016-10" db="EMBL/GenBank/DDBJ databases">
        <authorList>
            <person name="de Groot N.N."/>
        </authorList>
    </citation>
    <scope>NUCLEOTIDE SEQUENCE [LARGE SCALE GENOMIC DNA]</scope>
    <source>
        <strain evidence="3 4">DSM 15893</strain>
    </source>
</reference>
<name>A0A1I5LR18_9GAMM</name>
<dbReference type="AlphaFoldDB" id="A0A1I5LR18"/>
<dbReference type="GeneID" id="35872307"/>
<accession>A0A1I5LR18</accession>
<sequence length="188" mass="20005">MKAFSSLISVALLTLSFQASAADQYKVDSENSTINFATIKKQYVVEPAEFTNISGMLNEDGSFSVKAALSSINTGISIRNTRLNEIFFQSGSNPDVSISGNVSLDGIEGANQSIPVNVSLNGNSKELTVPVTVLKNDDQIIAYTVKPLIVKASDFGIPVENLNKLAETVGGIPLSDTVPVSFVLVFNK</sequence>